<feature type="transmembrane region" description="Helical" evidence="1">
    <location>
        <begin position="51"/>
        <end position="72"/>
    </location>
</feature>
<dbReference type="Proteomes" id="UP001320898">
    <property type="component" value="Unassembled WGS sequence"/>
</dbReference>
<evidence type="ECO:0000313" key="2">
    <source>
        <dbReference type="EMBL" id="MCT8971907.1"/>
    </source>
</evidence>
<proteinExistence type="predicted"/>
<gene>
    <name evidence="2" type="ORF">MUB46_08590</name>
</gene>
<accession>A0AAW5QY77</accession>
<sequence>MGAIESVTTTPLILHAEQFETTDVASAAQILLAHVHSGEVAAEGGDAMRTILTYTASVIVAVGFAWMLLAAMFVKGAEITARSVIPWAVAGFVATGLAPAFGLAPELPGAYAAELELRQIWWVGTAVATALGLAAIFFGRHVVWSIVGVGLIVLPHMIGAPHPDDMGSPVPAELAAQFVSASLVVQALMWVVPAVIAGFAIERMRPAAA</sequence>
<name>A0AAW5QY77_9HYPH</name>
<keyword evidence="1" id="KW-0812">Transmembrane</keyword>
<feature type="transmembrane region" description="Helical" evidence="1">
    <location>
        <begin position="84"/>
        <end position="104"/>
    </location>
</feature>
<feature type="transmembrane region" description="Helical" evidence="1">
    <location>
        <begin position="119"/>
        <end position="137"/>
    </location>
</feature>
<dbReference type="AlphaFoldDB" id="A0AAW5QY77"/>
<keyword evidence="1" id="KW-0472">Membrane</keyword>
<feature type="transmembrane region" description="Helical" evidence="1">
    <location>
        <begin position="142"/>
        <end position="158"/>
    </location>
</feature>
<evidence type="ECO:0000313" key="3">
    <source>
        <dbReference type="Proteomes" id="UP001320898"/>
    </source>
</evidence>
<dbReference type="Pfam" id="PF09490">
    <property type="entry name" value="CbtA"/>
    <property type="match status" value="1"/>
</dbReference>
<organism evidence="2 3">
    <name type="scientific">Microbaculum marinisediminis</name>
    <dbReference type="NCBI Taxonomy" id="2931392"/>
    <lineage>
        <taxon>Bacteria</taxon>
        <taxon>Pseudomonadati</taxon>
        <taxon>Pseudomonadota</taxon>
        <taxon>Alphaproteobacteria</taxon>
        <taxon>Hyphomicrobiales</taxon>
        <taxon>Tepidamorphaceae</taxon>
        <taxon>Microbaculum</taxon>
    </lineage>
</organism>
<comment type="caution">
    <text evidence="2">The sequence shown here is derived from an EMBL/GenBank/DDBJ whole genome shotgun (WGS) entry which is preliminary data.</text>
</comment>
<reference evidence="2 3" key="1">
    <citation type="submission" date="2022-04" db="EMBL/GenBank/DDBJ databases">
        <authorList>
            <person name="Ye Y.-Q."/>
            <person name="Du Z.-J."/>
        </authorList>
    </citation>
    <scope>NUCLEOTIDE SEQUENCE [LARGE SCALE GENOMIC DNA]</scope>
    <source>
        <strain evidence="2 3">A6E488</strain>
    </source>
</reference>
<feature type="transmembrane region" description="Helical" evidence="1">
    <location>
        <begin position="178"/>
        <end position="201"/>
    </location>
</feature>
<keyword evidence="3" id="KW-1185">Reference proteome</keyword>
<dbReference type="EMBL" id="JALIDZ010000003">
    <property type="protein sequence ID" value="MCT8971907.1"/>
    <property type="molecule type" value="Genomic_DNA"/>
</dbReference>
<keyword evidence="1" id="KW-1133">Transmembrane helix</keyword>
<evidence type="ECO:0000256" key="1">
    <source>
        <dbReference type="SAM" id="Phobius"/>
    </source>
</evidence>
<dbReference type="InterPro" id="IPR012666">
    <property type="entry name" value="CbtA_put"/>
</dbReference>
<protein>
    <submittedName>
        <fullName evidence="2">CbtA family protein</fullName>
    </submittedName>
</protein>